<evidence type="ECO:0000256" key="1">
    <source>
        <dbReference type="ARBA" id="ARBA00000822"/>
    </source>
</evidence>
<evidence type="ECO:0000313" key="14">
    <source>
        <dbReference type="Proteomes" id="UP000235388"/>
    </source>
</evidence>
<keyword evidence="5 7" id="KW-0326">Glycosidase</keyword>
<keyword evidence="2 7" id="KW-0378">Hydrolase</keyword>
<organism evidence="12 15">
    <name type="scientific">Puccinia coronata f. sp. avenae</name>
    <dbReference type="NCBI Taxonomy" id="200324"/>
    <lineage>
        <taxon>Eukaryota</taxon>
        <taxon>Fungi</taxon>
        <taxon>Dikarya</taxon>
        <taxon>Basidiomycota</taxon>
        <taxon>Pucciniomycotina</taxon>
        <taxon>Pucciniomycetes</taxon>
        <taxon>Pucciniales</taxon>
        <taxon>Pucciniaceae</taxon>
        <taxon>Puccinia</taxon>
    </lineage>
</organism>
<protein>
    <recommendedName>
        <fullName evidence="10">GH18 domain-containing protein</fullName>
    </recommendedName>
</protein>
<comment type="similarity">
    <text evidence="8">Belongs to the glycosyl hydrolase 18 family.</text>
</comment>
<feature type="signal peptide" evidence="9">
    <location>
        <begin position="1"/>
        <end position="18"/>
    </location>
</feature>
<evidence type="ECO:0000313" key="11">
    <source>
        <dbReference type="EMBL" id="PLW16934.1"/>
    </source>
</evidence>
<dbReference type="EMBL" id="PGCJ01000150">
    <property type="protein sequence ID" value="PLW43209.1"/>
    <property type="molecule type" value="Genomic_DNA"/>
</dbReference>
<keyword evidence="14" id="KW-1185">Reference proteome</keyword>
<dbReference type="STRING" id="200324.A0A2N5UV49"/>
<evidence type="ECO:0000256" key="7">
    <source>
        <dbReference type="RuleBase" id="RU000489"/>
    </source>
</evidence>
<comment type="caution">
    <text evidence="12">The sequence shown here is derived from an EMBL/GenBank/DDBJ whole genome shotgun (WGS) entry which is preliminary data.</text>
</comment>
<proteinExistence type="inferred from homology"/>
<dbReference type="InterPro" id="IPR011583">
    <property type="entry name" value="Chitinase_II/V-like_cat"/>
</dbReference>
<dbReference type="InterPro" id="IPR029070">
    <property type="entry name" value="Chitinase_insertion_sf"/>
</dbReference>
<dbReference type="Proteomes" id="UP000235392">
    <property type="component" value="Unassembled WGS sequence"/>
</dbReference>
<evidence type="ECO:0000313" key="12">
    <source>
        <dbReference type="EMBL" id="PLW41638.1"/>
    </source>
</evidence>
<evidence type="ECO:0000256" key="8">
    <source>
        <dbReference type="RuleBase" id="RU004453"/>
    </source>
</evidence>
<accession>A0A2N5UV49</accession>
<dbReference type="SUPFAM" id="SSF54556">
    <property type="entry name" value="Chitinase insertion domain"/>
    <property type="match status" value="1"/>
</dbReference>
<evidence type="ECO:0000256" key="2">
    <source>
        <dbReference type="ARBA" id="ARBA00022801"/>
    </source>
</evidence>
<comment type="catalytic activity">
    <reaction evidence="1">
        <text>Random endo-hydrolysis of N-acetyl-beta-D-glucosaminide (1-&gt;4)-beta-linkages in chitin and chitodextrins.</text>
        <dbReference type="EC" id="3.2.1.14"/>
    </reaction>
</comment>
<feature type="chain" id="PRO_5015083918" description="GH18 domain-containing protein" evidence="9">
    <location>
        <begin position="19"/>
        <end position="429"/>
    </location>
</feature>
<dbReference type="FunFam" id="3.20.20.80:FF:000164">
    <property type="entry name" value="Chitinase, variant"/>
    <property type="match status" value="1"/>
</dbReference>
<dbReference type="GO" id="GO:0008061">
    <property type="term" value="F:chitin binding"/>
    <property type="evidence" value="ECO:0007669"/>
    <property type="project" value="InterPro"/>
</dbReference>
<dbReference type="PROSITE" id="PS51910">
    <property type="entry name" value="GH18_2"/>
    <property type="match status" value="1"/>
</dbReference>
<dbReference type="AlphaFoldDB" id="A0A2N5UV49"/>
<keyword evidence="3" id="KW-0146">Chitin degradation</keyword>
<dbReference type="GO" id="GO:0008843">
    <property type="term" value="F:endochitinase activity"/>
    <property type="evidence" value="ECO:0007669"/>
    <property type="project" value="UniProtKB-EC"/>
</dbReference>
<keyword evidence="4" id="KW-0119">Carbohydrate metabolism</keyword>
<dbReference type="SMART" id="SM00636">
    <property type="entry name" value="Glyco_18"/>
    <property type="match status" value="1"/>
</dbReference>
<sequence>MRTLPFSLLFAGQALSWADRGGQVVSGYYPSYNSHIQPPSKIPWTHYTHIDYFVAPVQNDPDNPLKIENEKNLKETVKLAKAHNVSISLCVGGWTGSKFFSNLVKTDKSREKFATSLVRIIKKHDFDGVDLDWEYPGVPGEAGNIISPADTDNFLKFLQLLRKKFGSDYRISAAVSVKGFMGADGKYLNDTKAFSKVLDYITIMAYDIYVSGAGAKLSGPNAPLFHTCSDPNSQFSVSGAILTWVKSGFKSSKILLGIPAYGYAYTLLSSELQPSKFSGLKQKTSLLFQNTTAKPPQGGKISATPGHWMYHELYLDGKLTKDGRRGTSGYKRHFDECTRTPFLFNKQNKNLIVYDDRRSIFEKAQYAKSKNLGGINIFDTTGDTPDRKLVETVHVLYRKKESRNDTEKLKNQNAINTFSLKKACTKLRK</sequence>
<reference evidence="14 15" key="1">
    <citation type="submission" date="2017-11" db="EMBL/GenBank/DDBJ databases">
        <title>De novo assembly and phasing of dikaryotic genomes from two isolates of Puccinia coronata f. sp. avenae, the causal agent of oat crown rust.</title>
        <authorList>
            <person name="Miller M.E."/>
            <person name="Zhang Y."/>
            <person name="Omidvar V."/>
            <person name="Sperschneider J."/>
            <person name="Schwessinger B."/>
            <person name="Raley C."/>
            <person name="Palmer J.M."/>
            <person name="Garnica D."/>
            <person name="Upadhyaya N."/>
            <person name="Rathjen J."/>
            <person name="Taylor J.M."/>
            <person name="Park R.F."/>
            <person name="Dodds P.N."/>
            <person name="Hirsch C.D."/>
            <person name="Kianian S.F."/>
            <person name="Figueroa M."/>
        </authorList>
    </citation>
    <scope>NUCLEOTIDE SEQUENCE [LARGE SCALE GENOMIC DNA]</scope>
    <source>
        <strain evidence="13">12NC29</strain>
        <strain evidence="12">12SD80</strain>
    </source>
</reference>
<dbReference type="PROSITE" id="PS01095">
    <property type="entry name" value="GH18_1"/>
    <property type="match status" value="1"/>
</dbReference>
<evidence type="ECO:0000256" key="6">
    <source>
        <dbReference type="ARBA" id="ARBA00023326"/>
    </source>
</evidence>
<dbReference type="PANTHER" id="PTHR11177:SF317">
    <property type="entry name" value="CHITINASE 12-RELATED"/>
    <property type="match status" value="1"/>
</dbReference>
<evidence type="ECO:0000256" key="4">
    <source>
        <dbReference type="ARBA" id="ARBA00023277"/>
    </source>
</evidence>
<gene>
    <name evidence="13" type="ORF">PCANC_06983</name>
    <name evidence="12" type="ORF">PCASD_05403</name>
    <name evidence="11" type="ORF">PCASD_13323</name>
</gene>
<dbReference type="EMBL" id="PGCI01000761">
    <property type="protein sequence ID" value="PLW16934.1"/>
    <property type="molecule type" value="Genomic_DNA"/>
</dbReference>
<dbReference type="GO" id="GO:0006032">
    <property type="term" value="P:chitin catabolic process"/>
    <property type="evidence" value="ECO:0007669"/>
    <property type="project" value="UniProtKB-KW"/>
</dbReference>
<dbReference type="PANTHER" id="PTHR11177">
    <property type="entry name" value="CHITINASE"/>
    <property type="match status" value="1"/>
</dbReference>
<dbReference type="GO" id="GO:0000272">
    <property type="term" value="P:polysaccharide catabolic process"/>
    <property type="evidence" value="ECO:0007669"/>
    <property type="project" value="UniProtKB-KW"/>
</dbReference>
<dbReference type="EMBL" id="PGCI01000087">
    <property type="protein sequence ID" value="PLW41638.1"/>
    <property type="molecule type" value="Genomic_DNA"/>
</dbReference>
<name>A0A2N5UV49_9BASI</name>
<dbReference type="InterPro" id="IPR017853">
    <property type="entry name" value="GH"/>
</dbReference>
<keyword evidence="9" id="KW-0732">Signal</keyword>
<dbReference type="Gene3D" id="3.10.50.10">
    <property type="match status" value="1"/>
</dbReference>
<dbReference type="Proteomes" id="UP000235388">
    <property type="component" value="Unassembled WGS sequence"/>
</dbReference>
<evidence type="ECO:0000256" key="9">
    <source>
        <dbReference type="SAM" id="SignalP"/>
    </source>
</evidence>
<dbReference type="OrthoDB" id="73875at2759"/>
<evidence type="ECO:0000313" key="13">
    <source>
        <dbReference type="EMBL" id="PLW43209.1"/>
    </source>
</evidence>
<dbReference type="GO" id="GO:0005576">
    <property type="term" value="C:extracellular region"/>
    <property type="evidence" value="ECO:0007669"/>
    <property type="project" value="TreeGrafter"/>
</dbReference>
<dbReference type="FunFam" id="3.10.50.10:FF:000011">
    <property type="entry name" value="Uncharacterized protein"/>
    <property type="match status" value="1"/>
</dbReference>
<dbReference type="InterPro" id="IPR050314">
    <property type="entry name" value="Glycosyl_Hydrlase_18"/>
</dbReference>
<evidence type="ECO:0000256" key="5">
    <source>
        <dbReference type="ARBA" id="ARBA00023295"/>
    </source>
</evidence>
<dbReference type="InterPro" id="IPR001579">
    <property type="entry name" value="Glyco_hydro_18_chit_AS"/>
</dbReference>
<dbReference type="Pfam" id="PF00704">
    <property type="entry name" value="Glyco_hydro_18"/>
    <property type="match status" value="1"/>
</dbReference>
<dbReference type="InterPro" id="IPR001223">
    <property type="entry name" value="Glyco_hydro18_cat"/>
</dbReference>
<dbReference type="Gene3D" id="3.20.20.80">
    <property type="entry name" value="Glycosidases"/>
    <property type="match status" value="1"/>
</dbReference>
<evidence type="ECO:0000256" key="3">
    <source>
        <dbReference type="ARBA" id="ARBA00023024"/>
    </source>
</evidence>
<evidence type="ECO:0000313" key="15">
    <source>
        <dbReference type="Proteomes" id="UP000235392"/>
    </source>
</evidence>
<evidence type="ECO:0000259" key="10">
    <source>
        <dbReference type="PROSITE" id="PS51910"/>
    </source>
</evidence>
<feature type="domain" description="GH18" evidence="10">
    <location>
        <begin position="23"/>
        <end position="400"/>
    </location>
</feature>
<dbReference type="SUPFAM" id="SSF51445">
    <property type="entry name" value="(Trans)glycosidases"/>
    <property type="match status" value="1"/>
</dbReference>
<keyword evidence="6" id="KW-0624">Polysaccharide degradation</keyword>